<dbReference type="EMBL" id="JAJAUY010000011">
    <property type="protein sequence ID" value="MCB5178723.1"/>
    <property type="molecule type" value="Genomic_DNA"/>
</dbReference>
<organism evidence="2 3">
    <name type="scientific">Streptomyces antimicrobicus</name>
    <dbReference type="NCBI Taxonomy" id="2883108"/>
    <lineage>
        <taxon>Bacteria</taxon>
        <taxon>Bacillati</taxon>
        <taxon>Actinomycetota</taxon>
        <taxon>Actinomycetes</taxon>
        <taxon>Kitasatosporales</taxon>
        <taxon>Streptomycetaceae</taxon>
        <taxon>Streptomyces</taxon>
    </lineage>
</organism>
<evidence type="ECO:0000313" key="2">
    <source>
        <dbReference type="EMBL" id="MCB5178723.1"/>
    </source>
</evidence>
<protein>
    <submittedName>
        <fullName evidence="2">Uncharacterized protein</fullName>
    </submittedName>
</protein>
<name>A0ABS8B294_9ACTN</name>
<keyword evidence="3" id="KW-1185">Reference proteome</keyword>
<comment type="caution">
    <text evidence="2">The sequence shown here is derived from an EMBL/GenBank/DDBJ whole genome shotgun (WGS) entry which is preliminary data.</text>
</comment>
<feature type="transmembrane region" description="Helical" evidence="1">
    <location>
        <begin position="25"/>
        <end position="49"/>
    </location>
</feature>
<keyword evidence="1" id="KW-1133">Transmembrane helix</keyword>
<dbReference type="Proteomes" id="UP001199054">
    <property type="component" value="Unassembled WGS sequence"/>
</dbReference>
<feature type="transmembrane region" description="Helical" evidence="1">
    <location>
        <begin position="103"/>
        <end position="120"/>
    </location>
</feature>
<proteinExistence type="predicted"/>
<evidence type="ECO:0000256" key="1">
    <source>
        <dbReference type="SAM" id="Phobius"/>
    </source>
</evidence>
<evidence type="ECO:0000313" key="3">
    <source>
        <dbReference type="Proteomes" id="UP001199054"/>
    </source>
</evidence>
<accession>A0ABS8B294</accession>
<reference evidence="2 3" key="1">
    <citation type="submission" date="2021-10" db="EMBL/GenBank/DDBJ databases">
        <title>Streptomyces sp. strain SMC 277, a novel streptomycete isolated from soil.</title>
        <authorList>
            <person name="Chanama M."/>
        </authorList>
    </citation>
    <scope>NUCLEOTIDE SEQUENCE [LARGE SCALE GENOMIC DNA]</scope>
    <source>
        <strain evidence="2 3">SMC 277</strain>
    </source>
</reference>
<gene>
    <name evidence="2" type="ORF">LG632_04895</name>
</gene>
<keyword evidence="1" id="KW-0472">Membrane</keyword>
<feature type="transmembrane region" description="Helical" evidence="1">
    <location>
        <begin position="132"/>
        <end position="149"/>
    </location>
</feature>
<dbReference type="RefSeq" id="WP_226725495.1">
    <property type="nucleotide sequence ID" value="NZ_JAJAUY010000011.1"/>
</dbReference>
<sequence length="192" mass="20179">MATITTAPDGVAPTRSGPTAEETPAWILIALGVLVAGALAAVCWMSGHVHADDTLRTAARFLHVAAMVVGLGAVLAVDWYAVLWLLGRRRLADILGTATTLQVPIWAGLTGLIISGLFLHPDLSSPLTRTKLALVLAITVNGLLAHRLAERLAPYRDTHPPRPLLARSATSAAVSQLGWWGACLIGFANSQS</sequence>
<feature type="transmembrane region" description="Helical" evidence="1">
    <location>
        <begin position="61"/>
        <end position="83"/>
    </location>
</feature>
<keyword evidence="1" id="KW-0812">Transmembrane</keyword>